<dbReference type="InterPro" id="IPR050834">
    <property type="entry name" value="Glycosyltransf_2"/>
</dbReference>
<dbReference type="Proteomes" id="UP001501079">
    <property type="component" value="Unassembled WGS sequence"/>
</dbReference>
<protein>
    <submittedName>
        <fullName evidence="5">Glycosyltransferase family 2 protein</fullName>
    </submittedName>
</protein>
<accession>A0ABP8A1D8</accession>
<dbReference type="Pfam" id="PF00535">
    <property type="entry name" value="Glycos_transf_2"/>
    <property type="match status" value="1"/>
</dbReference>
<evidence type="ECO:0000313" key="5">
    <source>
        <dbReference type="EMBL" id="GAA4175564.1"/>
    </source>
</evidence>
<reference evidence="6" key="1">
    <citation type="journal article" date="2019" name="Int. J. Syst. Evol. Microbiol.">
        <title>The Global Catalogue of Microorganisms (GCM) 10K type strain sequencing project: providing services to taxonomists for standard genome sequencing and annotation.</title>
        <authorList>
            <consortium name="The Broad Institute Genomics Platform"/>
            <consortium name="The Broad Institute Genome Sequencing Center for Infectious Disease"/>
            <person name="Wu L."/>
            <person name="Ma J."/>
        </authorList>
    </citation>
    <scope>NUCLEOTIDE SEQUENCE [LARGE SCALE GENOMIC DNA]</scope>
    <source>
        <strain evidence="6">JCM 17591</strain>
    </source>
</reference>
<evidence type="ECO:0000256" key="1">
    <source>
        <dbReference type="ARBA" id="ARBA00006739"/>
    </source>
</evidence>
<comment type="similarity">
    <text evidence="1">Belongs to the glycosyltransferase 2 family.</text>
</comment>
<evidence type="ECO:0000256" key="2">
    <source>
        <dbReference type="ARBA" id="ARBA00022676"/>
    </source>
</evidence>
<comment type="caution">
    <text evidence="5">The sequence shown here is derived from an EMBL/GenBank/DDBJ whole genome shotgun (WGS) entry which is preliminary data.</text>
</comment>
<sequence length="328" mass="35676">MVAPTDPGVSVALCTRNGARFVGAQLHSILAQSPAPAQLVVSDDDSSDDTLALARQAIGAANARPEVHWIENRPPLGVTKNFEGAVRAATGGLIALSDQDDIWHAGKLERAVAIFDRDPEALLLFTDARLVDAEGAPLGFGLFESLGLTEAELGVLESRHALDALLRRNVATGATVVFRRDLLEKALPFPSEWVHDEWLAIVAALHGGVRVLREQTVDYRQHGGNEIGVVQPTLAYRIRRMMQSRGTRNAELAAKFGVLADWADGVGYDETTVSTLRAKARFEAARAAFPSIRLARMPHVLALATRRLYPRFASQGWLDVVRDLVQRA</sequence>
<feature type="domain" description="Glycosyltransferase 2-like" evidence="4">
    <location>
        <begin position="10"/>
        <end position="122"/>
    </location>
</feature>
<dbReference type="Gene3D" id="3.90.550.10">
    <property type="entry name" value="Spore Coat Polysaccharide Biosynthesis Protein SpsA, Chain A"/>
    <property type="match status" value="1"/>
</dbReference>
<keyword evidence="3" id="KW-0808">Transferase</keyword>
<dbReference type="InterPro" id="IPR029044">
    <property type="entry name" value="Nucleotide-diphossugar_trans"/>
</dbReference>
<evidence type="ECO:0000259" key="4">
    <source>
        <dbReference type="Pfam" id="PF00535"/>
    </source>
</evidence>
<evidence type="ECO:0000313" key="6">
    <source>
        <dbReference type="Proteomes" id="UP001501079"/>
    </source>
</evidence>
<gene>
    <name evidence="5" type="ORF">GCM10022287_21350</name>
</gene>
<dbReference type="PANTHER" id="PTHR43685:SF5">
    <property type="entry name" value="GLYCOSYLTRANSFERASE EPSE-RELATED"/>
    <property type="match status" value="1"/>
</dbReference>
<dbReference type="PANTHER" id="PTHR43685">
    <property type="entry name" value="GLYCOSYLTRANSFERASE"/>
    <property type="match status" value="1"/>
</dbReference>
<dbReference type="InterPro" id="IPR001173">
    <property type="entry name" value="Glyco_trans_2-like"/>
</dbReference>
<name>A0ABP8A1D8_9MICO</name>
<dbReference type="SUPFAM" id="SSF53448">
    <property type="entry name" value="Nucleotide-diphospho-sugar transferases"/>
    <property type="match status" value="1"/>
</dbReference>
<keyword evidence="2" id="KW-0328">Glycosyltransferase</keyword>
<proteinExistence type="inferred from homology"/>
<dbReference type="EMBL" id="BAABBW010000003">
    <property type="protein sequence ID" value="GAA4175564.1"/>
    <property type="molecule type" value="Genomic_DNA"/>
</dbReference>
<keyword evidence="6" id="KW-1185">Reference proteome</keyword>
<organism evidence="5 6">
    <name type="scientific">Gryllotalpicola koreensis</name>
    <dbReference type="NCBI Taxonomy" id="993086"/>
    <lineage>
        <taxon>Bacteria</taxon>
        <taxon>Bacillati</taxon>
        <taxon>Actinomycetota</taxon>
        <taxon>Actinomycetes</taxon>
        <taxon>Micrococcales</taxon>
        <taxon>Microbacteriaceae</taxon>
        <taxon>Gryllotalpicola</taxon>
    </lineage>
</organism>
<evidence type="ECO:0000256" key="3">
    <source>
        <dbReference type="ARBA" id="ARBA00022679"/>
    </source>
</evidence>